<protein>
    <recommendedName>
        <fullName evidence="4">ABC-2 transporter permease</fullName>
    </recommendedName>
</protein>
<feature type="transmembrane region" description="Helical" evidence="1">
    <location>
        <begin position="12"/>
        <end position="33"/>
    </location>
</feature>
<dbReference type="PANTHER" id="PTHR41309">
    <property type="entry name" value="MEMBRANE PROTEIN-RELATED"/>
    <property type="match status" value="1"/>
</dbReference>
<evidence type="ECO:0000313" key="3">
    <source>
        <dbReference type="Proteomes" id="UP000273154"/>
    </source>
</evidence>
<feature type="transmembrane region" description="Helical" evidence="1">
    <location>
        <begin position="132"/>
        <end position="153"/>
    </location>
</feature>
<evidence type="ECO:0000313" key="2">
    <source>
        <dbReference type="EMBL" id="BBH50825.1"/>
    </source>
</evidence>
<dbReference type="PANTHER" id="PTHR41309:SF2">
    <property type="entry name" value="MEMBRANE PROTEIN"/>
    <property type="match status" value="1"/>
</dbReference>
<organism evidence="2 3">
    <name type="scientific">Parolsenella catena</name>
    <dbReference type="NCBI Taxonomy" id="2003188"/>
    <lineage>
        <taxon>Bacteria</taxon>
        <taxon>Bacillati</taxon>
        <taxon>Actinomycetota</taxon>
        <taxon>Coriobacteriia</taxon>
        <taxon>Coriobacteriales</taxon>
        <taxon>Atopobiaceae</taxon>
        <taxon>Parolsenella</taxon>
    </lineage>
</organism>
<dbReference type="KEGG" id="pcat:Pcatena_14120"/>
<feature type="transmembrane region" description="Helical" evidence="1">
    <location>
        <begin position="199"/>
        <end position="223"/>
    </location>
</feature>
<dbReference type="EMBL" id="AP019367">
    <property type="protein sequence ID" value="BBH50825.1"/>
    <property type="molecule type" value="Genomic_DNA"/>
</dbReference>
<dbReference type="OrthoDB" id="3182271at2"/>
<gene>
    <name evidence="2" type="ORF">Pcatena_14120</name>
</gene>
<dbReference type="AlphaFoldDB" id="A0A3G9KB39"/>
<sequence>MKRTIMSELAIVRTLVPSIAGVGLFIFVVLTAVRASNGDSDMSAAGAFAISAMSPIMAMTSLAGLDNQNGWERYRATLPISRKDIVSARYLCITIFSVIMTCAAVLLSIVAIPILNSVGIPSTGETVFETAIASAISMLFSLMAVFLVLPLFFRFEHMKAQRLSVGLYALYMCLIMGTLNSFIPISNQFMSIAGTNPDLAVLGCLCGAVALATVVLGVVSCAISTKVYRARNL</sequence>
<dbReference type="RefSeq" id="WP_126422967.1">
    <property type="nucleotide sequence ID" value="NZ_AP019367.1"/>
</dbReference>
<keyword evidence="1" id="KW-0472">Membrane</keyword>
<evidence type="ECO:0008006" key="4">
    <source>
        <dbReference type="Google" id="ProtNLM"/>
    </source>
</evidence>
<feature type="transmembrane region" description="Helical" evidence="1">
    <location>
        <begin position="165"/>
        <end position="187"/>
    </location>
</feature>
<dbReference type="Pfam" id="PF13346">
    <property type="entry name" value="ABC2_membrane_5"/>
    <property type="match status" value="1"/>
</dbReference>
<accession>A0A3G9KB39</accession>
<keyword evidence="1" id="KW-0812">Transmembrane</keyword>
<feature type="transmembrane region" description="Helical" evidence="1">
    <location>
        <begin position="45"/>
        <end position="65"/>
    </location>
</feature>
<dbReference type="Proteomes" id="UP000273154">
    <property type="component" value="Chromosome"/>
</dbReference>
<evidence type="ECO:0000256" key="1">
    <source>
        <dbReference type="SAM" id="Phobius"/>
    </source>
</evidence>
<proteinExistence type="predicted"/>
<dbReference type="InterPro" id="IPR025699">
    <property type="entry name" value="ABC2_memb-like"/>
</dbReference>
<name>A0A3G9KB39_9ACTN</name>
<keyword evidence="3" id="KW-1185">Reference proteome</keyword>
<dbReference type="GeneID" id="88849556"/>
<keyword evidence="1" id="KW-1133">Transmembrane helix</keyword>
<feature type="transmembrane region" description="Helical" evidence="1">
    <location>
        <begin position="86"/>
        <end position="112"/>
    </location>
</feature>
<reference evidence="3" key="1">
    <citation type="submission" date="2018-11" db="EMBL/GenBank/DDBJ databases">
        <title>Comparative genomics of Parolsenella catena and Libanicoccus massiliensis: Reclassification of Libanicoccus massiliensis as Parolsenella massiliensis comb. nov.</title>
        <authorList>
            <person name="Sakamoto M."/>
            <person name="Ikeyama N."/>
            <person name="Murakami T."/>
            <person name="Mori H."/>
            <person name="Yuki M."/>
            <person name="Ohkuma M."/>
        </authorList>
    </citation>
    <scope>NUCLEOTIDE SEQUENCE [LARGE SCALE GENOMIC DNA]</scope>
    <source>
        <strain evidence="3">JCM 31932</strain>
    </source>
</reference>